<keyword evidence="2" id="KW-1133">Transmembrane helix</keyword>
<gene>
    <name evidence="4" type="ORF">HJC23_008865</name>
</gene>
<keyword evidence="5" id="KW-1185">Reference proteome</keyword>
<name>A0ABD3P614_9STRA</name>
<dbReference type="PANTHER" id="PTHR37467">
    <property type="entry name" value="EXPORTED CALCIUM-BINDING GLYCOPROTEIN-RELATED"/>
    <property type="match status" value="1"/>
</dbReference>
<proteinExistence type="predicted"/>
<feature type="compositionally biased region" description="Polar residues" evidence="1">
    <location>
        <begin position="77"/>
        <end position="92"/>
    </location>
</feature>
<organism evidence="4 5">
    <name type="scientific">Cyclotella cryptica</name>
    <dbReference type="NCBI Taxonomy" id="29204"/>
    <lineage>
        <taxon>Eukaryota</taxon>
        <taxon>Sar</taxon>
        <taxon>Stramenopiles</taxon>
        <taxon>Ochrophyta</taxon>
        <taxon>Bacillariophyta</taxon>
        <taxon>Coscinodiscophyceae</taxon>
        <taxon>Thalassiosirophycidae</taxon>
        <taxon>Stephanodiscales</taxon>
        <taxon>Stephanodiscaceae</taxon>
        <taxon>Cyclotella</taxon>
    </lineage>
</organism>
<feature type="region of interest" description="Disordered" evidence="1">
    <location>
        <begin position="478"/>
        <end position="521"/>
    </location>
</feature>
<feature type="chain" id="PRO_5044813673" evidence="3">
    <location>
        <begin position="26"/>
        <end position="631"/>
    </location>
</feature>
<reference evidence="4 5" key="1">
    <citation type="journal article" date="2020" name="G3 (Bethesda)">
        <title>Improved Reference Genome for Cyclotella cryptica CCMP332, a Model for Cell Wall Morphogenesis, Salinity Adaptation, and Lipid Production in Diatoms (Bacillariophyta).</title>
        <authorList>
            <person name="Roberts W.R."/>
            <person name="Downey K.M."/>
            <person name="Ruck E.C."/>
            <person name="Traller J.C."/>
            <person name="Alverson A.J."/>
        </authorList>
    </citation>
    <scope>NUCLEOTIDE SEQUENCE [LARGE SCALE GENOMIC DNA]</scope>
    <source>
        <strain evidence="4 5">CCMP332</strain>
    </source>
</reference>
<sequence length="631" mass="67063">MKNKAIIPLPLLFVALHLTASSAAAAAVQTRVLRGQRSLHLDPTRLFRKGPKSKKSDDDIDTSKLSPPGSGNDKLSAGSSGSVNGATPSSTNNAVKCKAKMVKVPVAGTAAAVGATTSTSSTVTSFGATEGISGVQPQTRGKTKGSDDATNVDFELVRQDICDENGNLIPPNTFWPTVSPGGEGTAAADIVDTVETGAPTVSPPTSMDDDGGVPTSSPIGSGLAFQSDDSDADDDDDTSRTNSPGCSAFDSNQVYVTSLSARVSFVYEISTDSTYNVSSIVNQLDQKTARLVGSDLIHCELLRTRARRNQRRLESNVDGIDPLPLDVPTDASCTYFNSTDASMSCTTIQGQMTLYLRQNSAESSALESSSRALKILMQNLNMENSPFLAASQNDQYSVDGVLGIRYISGTPDQQIYIDNNGNGDTLNAGGATEETENQAQEVKNLSGLGIALVSVGSVLLLTLLLVATTRNKRGGEGQETYAEFFDDDNDLDKQWDTNEDDDVSHGGTMESSSSVGSPNAEPMARVYHEEDSIYTDCNTSTIIKELHASEAAAAAHGIGDDRSLSPKRPIFLSAYDENSIAGESVEHLYDPNRSIYTQNSNISKPTFDNPSGLGRKMENRRHYTVDNTVEL</sequence>
<evidence type="ECO:0000256" key="1">
    <source>
        <dbReference type="SAM" id="MobiDB-lite"/>
    </source>
</evidence>
<keyword evidence="3" id="KW-0732">Signal</keyword>
<feature type="compositionally biased region" description="Acidic residues" evidence="1">
    <location>
        <begin position="228"/>
        <end position="237"/>
    </location>
</feature>
<feature type="region of interest" description="Disordered" evidence="1">
    <location>
        <begin position="121"/>
        <end position="148"/>
    </location>
</feature>
<evidence type="ECO:0000256" key="2">
    <source>
        <dbReference type="SAM" id="Phobius"/>
    </source>
</evidence>
<keyword evidence="2" id="KW-0812">Transmembrane</keyword>
<evidence type="ECO:0000313" key="4">
    <source>
        <dbReference type="EMBL" id="KAL3782871.1"/>
    </source>
</evidence>
<feature type="region of interest" description="Disordered" evidence="1">
    <location>
        <begin position="196"/>
        <end position="247"/>
    </location>
</feature>
<evidence type="ECO:0000313" key="5">
    <source>
        <dbReference type="Proteomes" id="UP001516023"/>
    </source>
</evidence>
<dbReference type="AlphaFoldDB" id="A0ABD3P614"/>
<feature type="signal peptide" evidence="3">
    <location>
        <begin position="1"/>
        <end position="25"/>
    </location>
</feature>
<dbReference type="EMBL" id="JABMIG020000274">
    <property type="protein sequence ID" value="KAL3782871.1"/>
    <property type="molecule type" value="Genomic_DNA"/>
</dbReference>
<dbReference type="PANTHER" id="PTHR37467:SF1">
    <property type="entry name" value="EXPORTED CALCIUM-BINDING GLYCOPROTEIN"/>
    <property type="match status" value="1"/>
</dbReference>
<comment type="caution">
    <text evidence="4">The sequence shown here is derived from an EMBL/GenBank/DDBJ whole genome shotgun (WGS) entry which is preliminary data.</text>
</comment>
<dbReference type="InterPro" id="IPR053180">
    <property type="entry name" value="Ca-binding_acidic-repeat"/>
</dbReference>
<dbReference type="Proteomes" id="UP001516023">
    <property type="component" value="Unassembled WGS sequence"/>
</dbReference>
<protein>
    <submittedName>
        <fullName evidence="4">Uncharacterized protein</fullName>
    </submittedName>
</protein>
<feature type="region of interest" description="Disordered" evidence="1">
    <location>
        <begin position="43"/>
        <end position="92"/>
    </location>
</feature>
<keyword evidence="2" id="KW-0472">Membrane</keyword>
<feature type="transmembrane region" description="Helical" evidence="2">
    <location>
        <begin position="445"/>
        <end position="466"/>
    </location>
</feature>
<accession>A0ABD3P614</accession>
<evidence type="ECO:0000256" key="3">
    <source>
        <dbReference type="SAM" id="SignalP"/>
    </source>
</evidence>